<organism evidence="4">
    <name type="scientific">Enterobius vermicularis</name>
    <name type="common">Human pinworm</name>
    <dbReference type="NCBI Taxonomy" id="51028"/>
    <lineage>
        <taxon>Eukaryota</taxon>
        <taxon>Metazoa</taxon>
        <taxon>Ecdysozoa</taxon>
        <taxon>Nematoda</taxon>
        <taxon>Chromadorea</taxon>
        <taxon>Rhabditida</taxon>
        <taxon>Spirurina</taxon>
        <taxon>Oxyuridomorpha</taxon>
        <taxon>Oxyuroidea</taxon>
        <taxon>Oxyuridae</taxon>
        <taxon>Enterobius</taxon>
    </lineage>
</organism>
<reference evidence="4" key="1">
    <citation type="submission" date="2017-02" db="UniProtKB">
        <authorList>
            <consortium name="WormBaseParasite"/>
        </authorList>
    </citation>
    <scope>IDENTIFICATION</scope>
</reference>
<dbReference type="Proteomes" id="UP000274131">
    <property type="component" value="Unassembled WGS sequence"/>
</dbReference>
<dbReference type="SUPFAM" id="SSF56436">
    <property type="entry name" value="C-type lectin-like"/>
    <property type="match status" value="1"/>
</dbReference>
<protein>
    <submittedName>
        <fullName evidence="4">ODV-E27</fullName>
    </submittedName>
</protein>
<evidence type="ECO:0000256" key="1">
    <source>
        <dbReference type="SAM" id="Phobius"/>
    </source>
</evidence>
<evidence type="ECO:0000313" key="2">
    <source>
        <dbReference type="EMBL" id="VDD94487.1"/>
    </source>
</evidence>
<dbReference type="WBParaSite" id="EVEC_0000985301-mRNA-1">
    <property type="protein sequence ID" value="EVEC_0000985301-mRNA-1"/>
    <property type="gene ID" value="EVEC_0000985301"/>
</dbReference>
<keyword evidence="1" id="KW-1133">Transmembrane helix</keyword>
<dbReference type="EMBL" id="UXUI01009907">
    <property type="protein sequence ID" value="VDD94487.1"/>
    <property type="molecule type" value="Genomic_DNA"/>
</dbReference>
<gene>
    <name evidence="2" type="ORF">EVEC_LOCUS9238</name>
</gene>
<keyword evidence="1" id="KW-0812">Transmembrane</keyword>
<proteinExistence type="predicted"/>
<keyword evidence="1" id="KW-0472">Membrane</keyword>
<dbReference type="InterPro" id="IPR016187">
    <property type="entry name" value="CTDL_fold"/>
</dbReference>
<name>A0A0N4VGE2_ENTVE</name>
<evidence type="ECO:0000313" key="3">
    <source>
        <dbReference type="Proteomes" id="UP000274131"/>
    </source>
</evidence>
<keyword evidence="3" id="KW-1185">Reference proteome</keyword>
<dbReference type="AlphaFoldDB" id="A0A0N4VGE2"/>
<reference evidence="2 3" key="2">
    <citation type="submission" date="2018-10" db="EMBL/GenBank/DDBJ databases">
        <authorList>
            <consortium name="Pathogen Informatics"/>
        </authorList>
    </citation>
    <scope>NUCLEOTIDE SEQUENCE [LARGE SCALE GENOMIC DNA]</scope>
</reference>
<sequence>MNMNMSVIRCICGLVITPQTIVSTILSLFKRLNTETDIKSKNTVYEADLVCKLLFNGRLLSIVDALEQKIYSKYIFGITNLADTERIIDDHTRIRKRILGIIIDQDDENPKFFDGTPADYALYTALTSNISYSFPSPCIAFTETGLISFVSCSENWEEITCKVPANTYVAAVERKLASSLPSFISLMYRHDMIRLIGRLLHLNKKDYYELERTVSQQSCKFEA</sequence>
<accession>A0A0N4VGE2</accession>
<feature type="transmembrane region" description="Helical" evidence="1">
    <location>
        <begin position="6"/>
        <end position="29"/>
    </location>
</feature>
<evidence type="ECO:0000313" key="4">
    <source>
        <dbReference type="WBParaSite" id="EVEC_0000985301-mRNA-1"/>
    </source>
</evidence>